<evidence type="ECO:0000313" key="2">
    <source>
        <dbReference type="EMBL" id="SBR06778.1"/>
    </source>
</evidence>
<protein>
    <submittedName>
        <fullName evidence="2">ArfGAP with dual PH domains 1</fullName>
    </submittedName>
</protein>
<accession>A0A1A8JAK1</accession>
<evidence type="ECO:0000259" key="1">
    <source>
        <dbReference type="PROSITE" id="PS50003"/>
    </source>
</evidence>
<gene>
    <name evidence="2" type="primary">ADAP1</name>
</gene>
<dbReference type="PANTHER" id="PTHR46021:SF5">
    <property type="entry name" value="ARF-GAP WITH DUAL PH DOMAIN-CONTAINING PROTEIN 1"/>
    <property type="match status" value="1"/>
</dbReference>
<dbReference type="InterPro" id="IPR011993">
    <property type="entry name" value="PH-like_dom_sf"/>
</dbReference>
<dbReference type="PROSITE" id="PS50003">
    <property type="entry name" value="PH_DOMAIN"/>
    <property type="match status" value="1"/>
</dbReference>
<dbReference type="EMBL" id="HAED01020244">
    <property type="protein sequence ID" value="SBR06778.1"/>
    <property type="molecule type" value="Transcribed_RNA"/>
</dbReference>
<name>A0A1A8JAK1_NOTKU</name>
<dbReference type="AlphaFoldDB" id="A0A1A8JAK1"/>
<proteinExistence type="predicted"/>
<dbReference type="InterPro" id="IPR001849">
    <property type="entry name" value="PH_domain"/>
</dbReference>
<dbReference type="GO" id="GO:0005096">
    <property type="term" value="F:GTPase activator activity"/>
    <property type="evidence" value="ECO:0007669"/>
    <property type="project" value="TreeGrafter"/>
</dbReference>
<feature type="domain" description="PH" evidence="1">
    <location>
        <begin position="76"/>
        <end position="109"/>
    </location>
</feature>
<dbReference type="SUPFAM" id="SSF50729">
    <property type="entry name" value="PH domain-like"/>
    <property type="match status" value="1"/>
</dbReference>
<dbReference type="GO" id="GO:0005886">
    <property type="term" value="C:plasma membrane"/>
    <property type="evidence" value="ECO:0007669"/>
    <property type="project" value="TreeGrafter"/>
</dbReference>
<reference evidence="2" key="1">
    <citation type="submission" date="2016-05" db="EMBL/GenBank/DDBJ databases">
        <authorList>
            <person name="Lavstsen T."/>
            <person name="Jespersen J.S."/>
        </authorList>
    </citation>
    <scope>NUCLEOTIDE SEQUENCE</scope>
    <source>
        <tissue evidence="2">Brain</tissue>
    </source>
</reference>
<dbReference type="GO" id="GO:0005547">
    <property type="term" value="F:phosphatidylinositol-3,4,5-trisphosphate binding"/>
    <property type="evidence" value="ECO:0007669"/>
    <property type="project" value="TreeGrafter"/>
</dbReference>
<dbReference type="PANTHER" id="PTHR46021">
    <property type="entry name" value="ARF-GAP WITH DUAL PH DOMAIN-CONTAINING PROTEIN 1-LIKE PROTEIN"/>
    <property type="match status" value="1"/>
</dbReference>
<dbReference type="Pfam" id="PF00169">
    <property type="entry name" value="PH"/>
    <property type="match status" value="1"/>
</dbReference>
<sequence>MKIDTINATFQPGKIGTPHGTLTCCLVVSKSYSTVCVFVLFQDAYARGEVFIGNKDHSYSVLPILPPSVQGYHWQFGITIVTPDRKFLVTCETEKDREDWIAAFQIVLNRPMLLQEYAVEAYFKHKP</sequence>
<dbReference type="Gene3D" id="2.30.29.30">
    <property type="entry name" value="Pleckstrin-homology domain (PH domain)/Phosphotyrosine-binding domain (PTB)"/>
    <property type="match status" value="1"/>
</dbReference>
<dbReference type="InterPro" id="IPR052589">
    <property type="entry name" value="Arf-GAP_dual-PH_domain"/>
</dbReference>
<dbReference type="GO" id="GO:0005737">
    <property type="term" value="C:cytoplasm"/>
    <property type="evidence" value="ECO:0007669"/>
    <property type="project" value="TreeGrafter"/>
</dbReference>
<organism evidence="2">
    <name type="scientific">Nothobranchius kuhntae</name>
    <name type="common">Beira killifish</name>
    <dbReference type="NCBI Taxonomy" id="321403"/>
    <lineage>
        <taxon>Eukaryota</taxon>
        <taxon>Metazoa</taxon>
        <taxon>Chordata</taxon>
        <taxon>Craniata</taxon>
        <taxon>Vertebrata</taxon>
        <taxon>Euteleostomi</taxon>
        <taxon>Actinopterygii</taxon>
        <taxon>Neopterygii</taxon>
        <taxon>Teleostei</taxon>
        <taxon>Neoteleostei</taxon>
        <taxon>Acanthomorphata</taxon>
        <taxon>Ovalentaria</taxon>
        <taxon>Atherinomorphae</taxon>
        <taxon>Cyprinodontiformes</taxon>
        <taxon>Nothobranchiidae</taxon>
        <taxon>Nothobranchius</taxon>
    </lineage>
</organism>
<reference evidence="2" key="2">
    <citation type="submission" date="2016-06" db="EMBL/GenBank/DDBJ databases">
        <title>The genome of a short-lived fish provides insights into sex chromosome evolution and the genetic control of aging.</title>
        <authorList>
            <person name="Reichwald K."/>
            <person name="Felder M."/>
            <person name="Petzold A."/>
            <person name="Koch P."/>
            <person name="Groth M."/>
            <person name="Platzer M."/>
        </authorList>
    </citation>
    <scope>NUCLEOTIDE SEQUENCE</scope>
    <source>
        <tissue evidence="2">Brain</tissue>
    </source>
</reference>